<proteinExistence type="predicted"/>
<evidence type="ECO:0000313" key="2">
    <source>
        <dbReference type="EMBL" id="KAJ8884464.1"/>
    </source>
</evidence>
<feature type="compositionally biased region" description="Low complexity" evidence="1">
    <location>
        <begin position="34"/>
        <end position="48"/>
    </location>
</feature>
<name>A0ABQ9HJE1_9NEOP</name>
<keyword evidence="3" id="KW-1185">Reference proteome</keyword>
<feature type="compositionally biased region" description="Basic residues" evidence="1">
    <location>
        <begin position="104"/>
        <end position="114"/>
    </location>
</feature>
<reference evidence="2 3" key="1">
    <citation type="submission" date="2023-02" db="EMBL/GenBank/DDBJ databases">
        <title>LHISI_Scaffold_Assembly.</title>
        <authorList>
            <person name="Stuart O.P."/>
            <person name="Cleave R."/>
            <person name="Magrath M.J.L."/>
            <person name="Mikheyev A.S."/>
        </authorList>
    </citation>
    <scope>NUCLEOTIDE SEQUENCE [LARGE SCALE GENOMIC DNA]</scope>
    <source>
        <strain evidence="2">Daus_M_001</strain>
        <tissue evidence="2">Leg muscle</tissue>
    </source>
</reference>
<evidence type="ECO:0000256" key="1">
    <source>
        <dbReference type="SAM" id="MobiDB-lite"/>
    </source>
</evidence>
<organism evidence="2 3">
    <name type="scientific">Dryococelus australis</name>
    <dbReference type="NCBI Taxonomy" id="614101"/>
    <lineage>
        <taxon>Eukaryota</taxon>
        <taxon>Metazoa</taxon>
        <taxon>Ecdysozoa</taxon>
        <taxon>Arthropoda</taxon>
        <taxon>Hexapoda</taxon>
        <taxon>Insecta</taxon>
        <taxon>Pterygota</taxon>
        <taxon>Neoptera</taxon>
        <taxon>Polyneoptera</taxon>
        <taxon>Phasmatodea</taxon>
        <taxon>Verophasmatodea</taxon>
        <taxon>Anareolatae</taxon>
        <taxon>Phasmatidae</taxon>
        <taxon>Eurycanthinae</taxon>
        <taxon>Dryococelus</taxon>
    </lineage>
</organism>
<protein>
    <submittedName>
        <fullName evidence="2">Uncharacterized protein</fullName>
    </submittedName>
</protein>
<feature type="region of interest" description="Disordered" evidence="1">
    <location>
        <begin position="34"/>
        <end position="127"/>
    </location>
</feature>
<dbReference type="EMBL" id="JARBHB010000005">
    <property type="protein sequence ID" value="KAJ8884464.1"/>
    <property type="molecule type" value="Genomic_DNA"/>
</dbReference>
<dbReference type="Proteomes" id="UP001159363">
    <property type="component" value="Chromosome 4"/>
</dbReference>
<gene>
    <name evidence="2" type="ORF">PR048_016321</name>
</gene>
<comment type="caution">
    <text evidence="2">The sequence shown here is derived from an EMBL/GenBank/DDBJ whole genome shotgun (WGS) entry which is preliminary data.</text>
</comment>
<accession>A0ABQ9HJE1</accession>
<evidence type="ECO:0000313" key="3">
    <source>
        <dbReference type="Proteomes" id="UP001159363"/>
    </source>
</evidence>
<sequence length="127" mass="13668">MWCLPTNSEEPVDVLSQHGDVAVLHTVSSQSLLPLGLLPSTPRPRTSSEPADGEPGLTKEKRRSRSVDVPDSDLQMIDAGSAFSDDDIFVPPSGGSAKSTQVARRGRRPRKAKTVKVVPTYGDEDDD</sequence>